<comment type="caution">
    <text evidence="8">The sequence shown here is derived from an EMBL/GenBank/DDBJ whole genome shotgun (WGS) entry which is preliminary data.</text>
</comment>
<comment type="subcellular location">
    <subcellularLocation>
        <location evidence="1">Cell membrane</location>
        <topology evidence="1">Multi-pass membrane protein</topology>
    </subcellularLocation>
</comment>
<protein>
    <recommendedName>
        <fullName evidence="9">ABC transmembrane type-1 domain-containing protein</fullName>
    </recommendedName>
</protein>
<dbReference type="AlphaFoldDB" id="X1L8P6"/>
<feature type="transmembrane region" description="Helical" evidence="7">
    <location>
        <begin position="25"/>
        <end position="48"/>
    </location>
</feature>
<keyword evidence="2" id="KW-0813">Transport</keyword>
<dbReference type="PANTHER" id="PTHR43005">
    <property type="entry name" value="BLR7065 PROTEIN"/>
    <property type="match status" value="1"/>
</dbReference>
<evidence type="ECO:0000256" key="4">
    <source>
        <dbReference type="ARBA" id="ARBA00022692"/>
    </source>
</evidence>
<evidence type="ECO:0000256" key="3">
    <source>
        <dbReference type="ARBA" id="ARBA00022475"/>
    </source>
</evidence>
<gene>
    <name evidence="8" type="ORF">S06H3_09388</name>
</gene>
<keyword evidence="4 7" id="KW-0812">Transmembrane</keyword>
<dbReference type="GO" id="GO:0005886">
    <property type="term" value="C:plasma membrane"/>
    <property type="evidence" value="ECO:0007669"/>
    <property type="project" value="UniProtKB-SubCell"/>
</dbReference>
<accession>X1L8P6</accession>
<evidence type="ECO:0008006" key="9">
    <source>
        <dbReference type="Google" id="ProtNLM"/>
    </source>
</evidence>
<evidence type="ECO:0000256" key="1">
    <source>
        <dbReference type="ARBA" id="ARBA00004651"/>
    </source>
</evidence>
<keyword evidence="6 7" id="KW-0472">Membrane</keyword>
<feature type="non-terminal residue" evidence="8">
    <location>
        <position position="104"/>
    </location>
</feature>
<evidence type="ECO:0000256" key="2">
    <source>
        <dbReference type="ARBA" id="ARBA00022448"/>
    </source>
</evidence>
<dbReference type="EMBL" id="BARV01004129">
    <property type="protein sequence ID" value="GAI15697.1"/>
    <property type="molecule type" value="Genomic_DNA"/>
</dbReference>
<dbReference type="SUPFAM" id="SSF161098">
    <property type="entry name" value="MetI-like"/>
    <property type="match status" value="1"/>
</dbReference>
<evidence type="ECO:0000256" key="6">
    <source>
        <dbReference type="ARBA" id="ARBA00023136"/>
    </source>
</evidence>
<name>X1L8P6_9ZZZZ</name>
<keyword evidence="5 7" id="KW-1133">Transmembrane helix</keyword>
<reference evidence="8" key="1">
    <citation type="journal article" date="2014" name="Front. Microbiol.">
        <title>High frequency of phylogenetically diverse reductive dehalogenase-homologous genes in deep subseafloor sedimentary metagenomes.</title>
        <authorList>
            <person name="Kawai M."/>
            <person name="Futagami T."/>
            <person name="Toyoda A."/>
            <person name="Takaki Y."/>
            <person name="Nishi S."/>
            <person name="Hori S."/>
            <person name="Arai W."/>
            <person name="Tsubouchi T."/>
            <person name="Morono Y."/>
            <person name="Uchiyama I."/>
            <person name="Ito T."/>
            <person name="Fujiyama A."/>
            <person name="Inagaki F."/>
            <person name="Takami H."/>
        </authorList>
    </citation>
    <scope>NUCLEOTIDE SEQUENCE</scope>
    <source>
        <strain evidence="8">Expedition CK06-06</strain>
    </source>
</reference>
<evidence type="ECO:0000313" key="8">
    <source>
        <dbReference type="EMBL" id="GAI15697.1"/>
    </source>
</evidence>
<evidence type="ECO:0000256" key="7">
    <source>
        <dbReference type="SAM" id="Phobius"/>
    </source>
</evidence>
<dbReference type="PANTHER" id="PTHR43005:SF1">
    <property type="entry name" value="SPERMIDINE_PUTRESCINE TRANSPORT SYSTEM PERMEASE PROTEIN"/>
    <property type="match status" value="1"/>
</dbReference>
<proteinExistence type="predicted"/>
<dbReference type="Gene3D" id="1.10.3720.10">
    <property type="entry name" value="MetI-like"/>
    <property type="match status" value="1"/>
</dbReference>
<dbReference type="InterPro" id="IPR035906">
    <property type="entry name" value="MetI-like_sf"/>
</dbReference>
<sequence>MAKKKQSYLRGWLGRQGSIKRSQMLFILTIFVPLISLFIIIRIIPIAATLGTSFTNMHLIRPVTKFVGMKNFVRLLEDKQFISAFFNSIEYVVVAVPLEIGLGL</sequence>
<organism evidence="8">
    <name type="scientific">marine sediment metagenome</name>
    <dbReference type="NCBI Taxonomy" id="412755"/>
    <lineage>
        <taxon>unclassified sequences</taxon>
        <taxon>metagenomes</taxon>
        <taxon>ecological metagenomes</taxon>
    </lineage>
</organism>
<keyword evidence="3" id="KW-1003">Cell membrane</keyword>
<evidence type="ECO:0000256" key="5">
    <source>
        <dbReference type="ARBA" id="ARBA00022989"/>
    </source>
</evidence>